<dbReference type="PANTHER" id="PTHR21310:SF42">
    <property type="entry name" value="BIFUNCTIONAL AAC_APH"/>
    <property type="match status" value="1"/>
</dbReference>
<dbReference type="SUPFAM" id="SSF56112">
    <property type="entry name" value="Protein kinase-like (PK-like)"/>
    <property type="match status" value="1"/>
</dbReference>
<organism evidence="2 3">
    <name type="scientific">Rossellomorea vietnamensis</name>
    <dbReference type="NCBI Taxonomy" id="218284"/>
    <lineage>
        <taxon>Bacteria</taxon>
        <taxon>Bacillati</taxon>
        <taxon>Bacillota</taxon>
        <taxon>Bacilli</taxon>
        <taxon>Bacillales</taxon>
        <taxon>Bacillaceae</taxon>
        <taxon>Rossellomorea</taxon>
    </lineage>
</organism>
<keyword evidence="2" id="KW-0808">Transferase</keyword>
<dbReference type="Gene3D" id="3.90.1200.10">
    <property type="match status" value="1"/>
</dbReference>
<dbReference type="InterPro" id="IPR002575">
    <property type="entry name" value="Aminoglycoside_PTrfase"/>
</dbReference>
<dbReference type="Pfam" id="PF01636">
    <property type="entry name" value="APH"/>
    <property type="match status" value="1"/>
</dbReference>
<evidence type="ECO:0000313" key="3">
    <source>
        <dbReference type="Proteomes" id="UP000322267"/>
    </source>
</evidence>
<dbReference type="GO" id="GO:0016740">
    <property type="term" value="F:transferase activity"/>
    <property type="evidence" value="ECO:0007669"/>
    <property type="project" value="UniProtKB-KW"/>
</dbReference>
<proteinExistence type="predicted"/>
<accession>A0A5D4NIT9</accession>
<dbReference type="InterPro" id="IPR011009">
    <property type="entry name" value="Kinase-like_dom_sf"/>
</dbReference>
<protein>
    <submittedName>
        <fullName evidence="2">Aminoglycoside phosphotransferase family protein</fullName>
    </submittedName>
</protein>
<gene>
    <name evidence="2" type="ORF">FZC78_20140</name>
</gene>
<dbReference type="EMBL" id="VTEI01000015">
    <property type="protein sequence ID" value="TYS14153.1"/>
    <property type="molecule type" value="Genomic_DNA"/>
</dbReference>
<comment type="caution">
    <text evidence="2">The sequence shown here is derived from an EMBL/GenBank/DDBJ whole genome shotgun (WGS) entry which is preliminary data.</text>
</comment>
<dbReference type="InterPro" id="IPR051678">
    <property type="entry name" value="AGP_Transferase"/>
</dbReference>
<dbReference type="Gene3D" id="3.30.200.20">
    <property type="entry name" value="Phosphorylase Kinase, domain 1"/>
    <property type="match status" value="1"/>
</dbReference>
<evidence type="ECO:0000259" key="1">
    <source>
        <dbReference type="Pfam" id="PF01636"/>
    </source>
</evidence>
<name>A0A5D4NIT9_9BACI</name>
<dbReference type="AlphaFoldDB" id="A0A5D4NIT9"/>
<dbReference type="PANTHER" id="PTHR21310">
    <property type="entry name" value="AMINOGLYCOSIDE PHOSPHOTRANSFERASE-RELATED-RELATED"/>
    <property type="match status" value="1"/>
</dbReference>
<feature type="domain" description="Aminoglycoside phosphotransferase" evidence="1">
    <location>
        <begin position="22"/>
        <end position="244"/>
    </location>
</feature>
<reference evidence="2 3" key="1">
    <citation type="submission" date="2019-08" db="EMBL/GenBank/DDBJ databases">
        <title>Bacillus genomes from the desert of Cuatro Cienegas, Coahuila.</title>
        <authorList>
            <person name="Olmedo-Alvarez G."/>
        </authorList>
    </citation>
    <scope>NUCLEOTIDE SEQUENCE [LARGE SCALE GENOMIC DNA]</scope>
    <source>
        <strain evidence="2 3">CH34_1T</strain>
    </source>
</reference>
<dbReference type="OrthoDB" id="60975at2"/>
<dbReference type="RefSeq" id="WP_148941892.1">
    <property type="nucleotide sequence ID" value="NZ_VTEI01000015.1"/>
</dbReference>
<evidence type="ECO:0000313" key="2">
    <source>
        <dbReference type="EMBL" id="TYS14153.1"/>
    </source>
</evidence>
<dbReference type="Proteomes" id="UP000322267">
    <property type="component" value="Unassembled WGS sequence"/>
</dbReference>
<sequence>MKVNQLIDIIKRTNPDIQINEIQTNTNGWDNDILILNNKVVFRFPKSKEVAVKVKDEVSLINRLQLENPLVKLPKYESVYLDGEFKGVRYDYLEGDSLSDFEVINLIKPQNAEIIGDFLTKLHSINLSEFKGAKILPIHTKEYWEDLYNSVEALVFPCIKQSQKIEINNLFNDFFSNSNFSTTKKVLIHGDLTIANILFQKDKGLVSGIIDFTDAQAGDPAFDFAGLYWSLGPDFTAEVLSYYQVKDNGSIFNRVQSFYGLQPIFHNLLYAIKENHYVDWETALDRFSYLNSIRNEKFK</sequence>